<feature type="domain" description="Cupin type-2" evidence="2">
    <location>
        <begin position="2"/>
        <end position="41"/>
    </location>
</feature>
<sequence>MCFLCLKGTCNVWANDKARTMEAGDFASVPPGVIHQYQLLGSHSEFIGLIVPGGWEEFFRFIGDSYSGPQWPVEDEVDIFEVLVPPAEGSSGQIRYGASASSRDFRSAVLGG</sequence>
<protein>
    <recommendedName>
        <fullName evidence="2">Cupin type-2 domain-containing protein</fullName>
    </recommendedName>
</protein>
<dbReference type="Pfam" id="PF07883">
    <property type="entry name" value="Cupin_2"/>
    <property type="match status" value="1"/>
</dbReference>
<evidence type="ECO:0000259" key="2">
    <source>
        <dbReference type="Pfam" id="PF07883"/>
    </source>
</evidence>
<proteinExistence type="predicted"/>
<dbReference type="InterPro" id="IPR053146">
    <property type="entry name" value="QDO-like"/>
</dbReference>
<accession>A0A6G1LH28</accession>
<organism evidence="3 4">
    <name type="scientific">Teratosphaeria nubilosa</name>
    <dbReference type="NCBI Taxonomy" id="161662"/>
    <lineage>
        <taxon>Eukaryota</taxon>
        <taxon>Fungi</taxon>
        <taxon>Dikarya</taxon>
        <taxon>Ascomycota</taxon>
        <taxon>Pezizomycotina</taxon>
        <taxon>Dothideomycetes</taxon>
        <taxon>Dothideomycetidae</taxon>
        <taxon>Mycosphaerellales</taxon>
        <taxon>Teratosphaeriaceae</taxon>
        <taxon>Teratosphaeria</taxon>
    </lineage>
</organism>
<dbReference type="InterPro" id="IPR014710">
    <property type="entry name" value="RmlC-like_jellyroll"/>
</dbReference>
<gene>
    <name evidence="3" type="ORF">EJ03DRAFT_372352</name>
</gene>
<dbReference type="OrthoDB" id="2588190at2759"/>
<keyword evidence="4" id="KW-1185">Reference proteome</keyword>
<evidence type="ECO:0000256" key="1">
    <source>
        <dbReference type="SAM" id="MobiDB-lite"/>
    </source>
</evidence>
<dbReference type="Proteomes" id="UP000799436">
    <property type="component" value="Unassembled WGS sequence"/>
</dbReference>
<reference evidence="3" key="1">
    <citation type="journal article" date="2020" name="Stud. Mycol.">
        <title>101 Dothideomycetes genomes: a test case for predicting lifestyles and emergence of pathogens.</title>
        <authorList>
            <person name="Haridas S."/>
            <person name="Albert R."/>
            <person name="Binder M."/>
            <person name="Bloem J."/>
            <person name="Labutti K."/>
            <person name="Salamov A."/>
            <person name="Andreopoulos B."/>
            <person name="Baker S."/>
            <person name="Barry K."/>
            <person name="Bills G."/>
            <person name="Bluhm B."/>
            <person name="Cannon C."/>
            <person name="Castanera R."/>
            <person name="Culley D."/>
            <person name="Daum C."/>
            <person name="Ezra D."/>
            <person name="Gonzalez J."/>
            <person name="Henrissat B."/>
            <person name="Kuo A."/>
            <person name="Liang C."/>
            <person name="Lipzen A."/>
            <person name="Lutzoni F."/>
            <person name="Magnuson J."/>
            <person name="Mondo S."/>
            <person name="Nolan M."/>
            <person name="Ohm R."/>
            <person name="Pangilinan J."/>
            <person name="Park H.-J."/>
            <person name="Ramirez L."/>
            <person name="Alfaro M."/>
            <person name="Sun H."/>
            <person name="Tritt A."/>
            <person name="Yoshinaga Y."/>
            <person name="Zwiers L.-H."/>
            <person name="Turgeon B."/>
            <person name="Goodwin S."/>
            <person name="Spatafora J."/>
            <person name="Crous P."/>
            <person name="Grigoriev I."/>
        </authorList>
    </citation>
    <scope>NUCLEOTIDE SEQUENCE</scope>
    <source>
        <strain evidence="3">CBS 116005</strain>
    </source>
</reference>
<dbReference type="SUPFAM" id="SSF51182">
    <property type="entry name" value="RmlC-like cupins"/>
    <property type="match status" value="1"/>
</dbReference>
<dbReference type="EMBL" id="ML995816">
    <property type="protein sequence ID" value="KAF2772197.1"/>
    <property type="molecule type" value="Genomic_DNA"/>
</dbReference>
<dbReference type="AlphaFoldDB" id="A0A6G1LH28"/>
<dbReference type="Gene3D" id="2.60.120.10">
    <property type="entry name" value="Jelly Rolls"/>
    <property type="match status" value="1"/>
</dbReference>
<feature type="region of interest" description="Disordered" evidence="1">
    <location>
        <begin position="88"/>
        <end position="112"/>
    </location>
</feature>
<dbReference type="InterPro" id="IPR013096">
    <property type="entry name" value="Cupin_2"/>
</dbReference>
<dbReference type="PANTHER" id="PTHR36440:SF1">
    <property type="entry name" value="PUTATIVE (AFU_ORTHOLOGUE AFUA_8G07350)-RELATED"/>
    <property type="match status" value="1"/>
</dbReference>
<dbReference type="InterPro" id="IPR011051">
    <property type="entry name" value="RmlC_Cupin_sf"/>
</dbReference>
<name>A0A6G1LH28_9PEZI</name>
<evidence type="ECO:0000313" key="3">
    <source>
        <dbReference type="EMBL" id="KAF2772197.1"/>
    </source>
</evidence>
<evidence type="ECO:0000313" key="4">
    <source>
        <dbReference type="Proteomes" id="UP000799436"/>
    </source>
</evidence>
<dbReference type="PANTHER" id="PTHR36440">
    <property type="entry name" value="PUTATIVE (AFU_ORTHOLOGUE AFUA_8G07350)-RELATED"/>
    <property type="match status" value="1"/>
</dbReference>